<dbReference type="AlphaFoldDB" id="A0A9X5E399"/>
<dbReference type="PANTHER" id="PTHR30160:SF7">
    <property type="entry name" value="ADP-HEPTOSE--LPS HEPTOSYLTRANSFERASE 2"/>
    <property type="match status" value="1"/>
</dbReference>
<evidence type="ECO:0000256" key="2">
    <source>
        <dbReference type="ARBA" id="ARBA00022679"/>
    </source>
</evidence>
<gene>
    <name evidence="3" type="ORF">QH73_0007070</name>
</gene>
<accession>A0A9X5E399</accession>
<evidence type="ECO:0000313" key="3">
    <source>
        <dbReference type="EMBL" id="NHC34421.1"/>
    </source>
</evidence>
<dbReference type="InterPro" id="IPR051199">
    <property type="entry name" value="LPS_LOS_Heptosyltrfase"/>
</dbReference>
<reference evidence="3 4" key="1">
    <citation type="journal article" date="2015" name="Genome Announc.">
        <title>Draft Genome Sequence of the Terrestrial Cyanobacterium Scytonema millei VB511283, Isolated from Eastern India.</title>
        <authorList>
            <person name="Sen D."/>
            <person name="Chandrababunaidu M.M."/>
            <person name="Singh D."/>
            <person name="Sanghi N."/>
            <person name="Ghorai A."/>
            <person name="Mishra G.P."/>
            <person name="Madduluri M."/>
            <person name="Adhikary S.P."/>
            <person name="Tripathy S."/>
        </authorList>
    </citation>
    <scope>NUCLEOTIDE SEQUENCE [LARGE SCALE GENOMIC DNA]</scope>
    <source>
        <strain evidence="3 4">VB511283</strain>
    </source>
</reference>
<keyword evidence="1" id="KW-0328">Glycosyltransferase</keyword>
<dbReference type="InterPro" id="IPR002201">
    <property type="entry name" value="Glyco_trans_9"/>
</dbReference>
<evidence type="ECO:0000256" key="1">
    <source>
        <dbReference type="ARBA" id="ARBA00022676"/>
    </source>
</evidence>
<organism evidence="3 4">
    <name type="scientific">Scytonema millei VB511283</name>
    <dbReference type="NCBI Taxonomy" id="1245923"/>
    <lineage>
        <taxon>Bacteria</taxon>
        <taxon>Bacillati</taxon>
        <taxon>Cyanobacteriota</taxon>
        <taxon>Cyanophyceae</taxon>
        <taxon>Nostocales</taxon>
        <taxon>Scytonemataceae</taxon>
        <taxon>Scytonema</taxon>
    </lineage>
</organism>
<sequence length="320" mass="34926">MRIVALVPGGIGDQILFFPTLDDLKRNYPDAEIDVVAEPGSLGAYRICKSVSNVLKFDFKDRNSLTEWVDLIGNIRDREYDIAICAGQRPFVGMALWLSGVAVRVSYQGGGNLFLTNSVPLKTEQYVAAMYHDLLKGLGISTPCPDLTINVPKSDLEWADKEQQRLGIKDSGYILIHGGSSQLAAAKTSIQTYPAQSWRQVIQNLQQRQPDLPIALLVQTAEDEQLVRSLREAFPDLKVTTPPDIGKTAAIVAAANLLLCTDSAPMHLAIAVQTYTIALFGATDPKKLVPQSDRVIAIKSPTGKLSDIAPQTVLERVWSG</sequence>
<dbReference type="Pfam" id="PF01075">
    <property type="entry name" value="Glyco_transf_9"/>
    <property type="match status" value="1"/>
</dbReference>
<dbReference type="RefSeq" id="WP_039715756.1">
    <property type="nucleotide sequence ID" value="NZ_JTJC03000001.1"/>
</dbReference>
<dbReference type="EMBL" id="JTJC03000001">
    <property type="protein sequence ID" value="NHC34421.1"/>
    <property type="molecule type" value="Genomic_DNA"/>
</dbReference>
<dbReference type="Proteomes" id="UP000031532">
    <property type="component" value="Unassembled WGS sequence"/>
</dbReference>
<keyword evidence="2" id="KW-0808">Transferase</keyword>
<dbReference type="Gene3D" id="3.40.50.2000">
    <property type="entry name" value="Glycogen Phosphorylase B"/>
    <property type="match status" value="2"/>
</dbReference>
<dbReference type="OrthoDB" id="9797795at2"/>
<comment type="caution">
    <text evidence="3">The sequence shown here is derived from an EMBL/GenBank/DDBJ whole genome shotgun (WGS) entry which is preliminary data.</text>
</comment>
<dbReference type="SUPFAM" id="SSF53756">
    <property type="entry name" value="UDP-Glycosyltransferase/glycogen phosphorylase"/>
    <property type="match status" value="1"/>
</dbReference>
<dbReference type="CDD" id="cd03789">
    <property type="entry name" value="GT9_LPS_heptosyltransferase"/>
    <property type="match status" value="1"/>
</dbReference>
<evidence type="ECO:0000313" key="4">
    <source>
        <dbReference type="Proteomes" id="UP000031532"/>
    </source>
</evidence>
<dbReference type="PANTHER" id="PTHR30160">
    <property type="entry name" value="TETRAACYLDISACCHARIDE 4'-KINASE-RELATED"/>
    <property type="match status" value="1"/>
</dbReference>
<dbReference type="GO" id="GO:0005829">
    <property type="term" value="C:cytosol"/>
    <property type="evidence" value="ECO:0007669"/>
    <property type="project" value="TreeGrafter"/>
</dbReference>
<name>A0A9X5E399_9CYAN</name>
<protein>
    <submittedName>
        <fullName evidence="3">Glycosyltransferase family 9 protein</fullName>
    </submittedName>
</protein>
<keyword evidence="4" id="KW-1185">Reference proteome</keyword>
<dbReference type="GO" id="GO:0008713">
    <property type="term" value="F:ADP-heptose-lipopolysaccharide heptosyltransferase activity"/>
    <property type="evidence" value="ECO:0007669"/>
    <property type="project" value="TreeGrafter"/>
</dbReference>
<proteinExistence type="predicted"/>
<dbReference type="GO" id="GO:0009244">
    <property type="term" value="P:lipopolysaccharide core region biosynthetic process"/>
    <property type="evidence" value="ECO:0007669"/>
    <property type="project" value="TreeGrafter"/>
</dbReference>